<gene>
    <name evidence="2" type="ORF">SKAU_G00149640</name>
</gene>
<evidence type="ECO:0000256" key="1">
    <source>
        <dbReference type="SAM" id="Phobius"/>
    </source>
</evidence>
<dbReference type="AlphaFoldDB" id="A0A9Q1FU60"/>
<evidence type="ECO:0000313" key="3">
    <source>
        <dbReference type="Proteomes" id="UP001152622"/>
    </source>
</evidence>
<reference evidence="2" key="1">
    <citation type="journal article" date="2023" name="Science">
        <title>Genome structures resolve the early diversification of teleost fishes.</title>
        <authorList>
            <person name="Parey E."/>
            <person name="Louis A."/>
            <person name="Montfort J."/>
            <person name="Bouchez O."/>
            <person name="Roques C."/>
            <person name="Iampietro C."/>
            <person name="Lluch J."/>
            <person name="Castinel A."/>
            <person name="Donnadieu C."/>
            <person name="Desvignes T."/>
            <person name="Floi Bucao C."/>
            <person name="Jouanno E."/>
            <person name="Wen M."/>
            <person name="Mejri S."/>
            <person name="Dirks R."/>
            <person name="Jansen H."/>
            <person name="Henkel C."/>
            <person name="Chen W.J."/>
            <person name="Zahm M."/>
            <person name="Cabau C."/>
            <person name="Klopp C."/>
            <person name="Thompson A.W."/>
            <person name="Robinson-Rechavi M."/>
            <person name="Braasch I."/>
            <person name="Lecointre G."/>
            <person name="Bobe J."/>
            <person name="Postlethwait J.H."/>
            <person name="Berthelot C."/>
            <person name="Roest Crollius H."/>
            <person name="Guiguen Y."/>
        </authorList>
    </citation>
    <scope>NUCLEOTIDE SEQUENCE</scope>
    <source>
        <strain evidence="2">WJC10195</strain>
    </source>
</reference>
<dbReference type="Proteomes" id="UP001152622">
    <property type="component" value="Chromosome 4"/>
</dbReference>
<name>A0A9Q1FU60_SYNKA</name>
<proteinExistence type="predicted"/>
<keyword evidence="1" id="KW-0472">Membrane</keyword>
<keyword evidence="1" id="KW-1133">Transmembrane helix</keyword>
<sequence>MYVGSDDNLANVDSSEPEDRKYMQECPVCTKMFPTDFIEVHASSCVERAGKEVMHESIVIEGEQAAMPGPSGTCATVTEESPLLLSMDIRKSPAEQDMALISFYKPPNVEWGRPLNCKLEGSTAIGQGVTRFFFSTCMEKLKSGFCINFGMYVMCMASFQMLFILSCITI</sequence>
<protein>
    <submittedName>
        <fullName evidence="2">Uncharacterized protein</fullName>
    </submittedName>
</protein>
<dbReference type="OrthoDB" id="8758123at2759"/>
<organism evidence="2 3">
    <name type="scientific">Synaphobranchus kaupii</name>
    <name type="common">Kaup's arrowtooth eel</name>
    <dbReference type="NCBI Taxonomy" id="118154"/>
    <lineage>
        <taxon>Eukaryota</taxon>
        <taxon>Metazoa</taxon>
        <taxon>Chordata</taxon>
        <taxon>Craniata</taxon>
        <taxon>Vertebrata</taxon>
        <taxon>Euteleostomi</taxon>
        <taxon>Actinopterygii</taxon>
        <taxon>Neopterygii</taxon>
        <taxon>Teleostei</taxon>
        <taxon>Anguilliformes</taxon>
        <taxon>Synaphobranchidae</taxon>
        <taxon>Synaphobranchus</taxon>
    </lineage>
</organism>
<keyword evidence="1" id="KW-0812">Transmembrane</keyword>
<keyword evidence="3" id="KW-1185">Reference proteome</keyword>
<dbReference type="EMBL" id="JAINUF010000004">
    <property type="protein sequence ID" value="KAJ8366133.1"/>
    <property type="molecule type" value="Genomic_DNA"/>
</dbReference>
<accession>A0A9Q1FU60</accession>
<feature type="transmembrane region" description="Helical" evidence="1">
    <location>
        <begin position="149"/>
        <end position="168"/>
    </location>
</feature>
<evidence type="ECO:0000313" key="2">
    <source>
        <dbReference type="EMBL" id="KAJ8366133.1"/>
    </source>
</evidence>
<comment type="caution">
    <text evidence="2">The sequence shown here is derived from an EMBL/GenBank/DDBJ whole genome shotgun (WGS) entry which is preliminary data.</text>
</comment>